<evidence type="ECO:0000256" key="1">
    <source>
        <dbReference type="ARBA" id="ARBA00008655"/>
    </source>
</evidence>
<protein>
    <submittedName>
        <fullName evidence="5">Glycosyl hydrolases family 16 domain-containing protein</fullName>
    </submittedName>
</protein>
<organism evidence="5 6">
    <name type="scientific">Ditylenchus destructor</name>
    <dbReference type="NCBI Taxonomy" id="166010"/>
    <lineage>
        <taxon>Eukaryota</taxon>
        <taxon>Metazoa</taxon>
        <taxon>Ecdysozoa</taxon>
        <taxon>Nematoda</taxon>
        <taxon>Chromadorea</taxon>
        <taxon>Rhabditida</taxon>
        <taxon>Tylenchina</taxon>
        <taxon>Tylenchomorpha</taxon>
        <taxon>Sphaerularioidea</taxon>
        <taxon>Anguinidae</taxon>
        <taxon>Anguininae</taxon>
        <taxon>Ditylenchus</taxon>
    </lineage>
</organism>
<dbReference type="AlphaFoldDB" id="A0AAD4N6H4"/>
<dbReference type="GO" id="GO:0004553">
    <property type="term" value="F:hydrolase activity, hydrolyzing O-glycosyl compounds"/>
    <property type="evidence" value="ECO:0007669"/>
    <property type="project" value="InterPro"/>
</dbReference>
<keyword evidence="2" id="KW-0808">Transferase</keyword>
<comment type="similarity">
    <text evidence="1">Belongs to the 1-acyl-sn-glycerol-3-phosphate acyltransferase family.</text>
</comment>
<dbReference type="CDD" id="cd08023">
    <property type="entry name" value="GH16_laminarinase_like"/>
    <property type="match status" value="1"/>
</dbReference>
<dbReference type="GO" id="GO:0005739">
    <property type="term" value="C:mitochondrion"/>
    <property type="evidence" value="ECO:0007669"/>
    <property type="project" value="TreeGrafter"/>
</dbReference>
<sequence>MLLTAVVLADKLRAAVPTTILSCSMVPFSTCALTLKTISPLLPKAFFRSIDNALYSSYLRMCLFVFENISAVEINFYGDVNDMLRKKESAVVISNHQSDVDWAAILMLAGRQSLSGHESGLVFTMKDTIRFSPLFGWYTFQRGYVYVRRFGKFIAQPVIRQLNYLKSLNSKFWIQIFPEGTRFLRHNAKLIASSQRFCEENNLPILEHTLAPKSKAFSMILENLSNNLECVYDVTLAYKFDKERTDEIKLAPNMFEFCCGRTPPELHIHIRRYSIESIPTSGPDQRQWLFDRFAEKDRMLERFYSTDSFLAFPGEHFDVSCVQKGADPENFSFLRKKLVWSEEFDGSSVDTSKWNIMDENLGVNNEQQYYRPNNVDVSDGNLIITAKKESFGGQGYTSGRIWTQYKYTKQYGCIQGRMKVPLSMGMWPAFWMLGHDIDDVDWPKCGEIDIMEHINDESKTYATLHWDNNGHAMYGTDTNLSNADDWHIYSTSWDANFVNISVDGQHFFSMNTANMPAFNKPFFIILNLAVGGDFPGQNVDDSALPQQFIVDWLDAIWLLGYVWVVWFTDSDKNLFVSCRGMSLHAMGYNGAIVCGPQSQVSSVLTC</sequence>
<dbReference type="GO" id="GO:0036149">
    <property type="term" value="P:phosphatidylinositol acyl-chain remodeling"/>
    <property type="evidence" value="ECO:0007669"/>
    <property type="project" value="TreeGrafter"/>
</dbReference>
<dbReference type="Gene3D" id="2.60.120.200">
    <property type="match status" value="1"/>
</dbReference>
<dbReference type="PANTHER" id="PTHR10983">
    <property type="entry name" value="1-ACYLGLYCEROL-3-PHOSPHATE ACYLTRANSFERASE-RELATED"/>
    <property type="match status" value="1"/>
</dbReference>
<dbReference type="SMART" id="SM00563">
    <property type="entry name" value="PlsC"/>
    <property type="match status" value="1"/>
</dbReference>
<proteinExistence type="inferred from homology"/>
<dbReference type="Pfam" id="PF16076">
    <property type="entry name" value="Acyltransf_C"/>
    <property type="match status" value="1"/>
</dbReference>
<keyword evidence="5" id="KW-0378">Hydrolase</keyword>
<evidence type="ECO:0000256" key="3">
    <source>
        <dbReference type="ARBA" id="ARBA00023315"/>
    </source>
</evidence>
<dbReference type="EMBL" id="JAKKPZ010000016">
    <property type="protein sequence ID" value="KAI1713234.1"/>
    <property type="molecule type" value="Genomic_DNA"/>
</dbReference>
<feature type="domain" description="GH16" evidence="4">
    <location>
        <begin position="271"/>
        <end position="561"/>
    </location>
</feature>
<dbReference type="CDD" id="cd07990">
    <property type="entry name" value="LPLAT_LCLAT1-like"/>
    <property type="match status" value="1"/>
</dbReference>
<dbReference type="InterPro" id="IPR013320">
    <property type="entry name" value="ConA-like_dom_sf"/>
</dbReference>
<dbReference type="Proteomes" id="UP001201812">
    <property type="component" value="Unassembled WGS sequence"/>
</dbReference>
<evidence type="ECO:0000313" key="5">
    <source>
        <dbReference type="EMBL" id="KAI1713234.1"/>
    </source>
</evidence>
<dbReference type="SUPFAM" id="SSF49899">
    <property type="entry name" value="Concanavalin A-like lectins/glucanases"/>
    <property type="match status" value="1"/>
</dbReference>
<accession>A0AAD4N6H4</accession>
<reference evidence="5" key="1">
    <citation type="submission" date="2022-01" db="EMBL/GenBank/DDBJ databases">
        <title>Genome Sequence Resource for Two Populations of Ditylenchus destructor, the Migratory Endoparasitic Phytonematode.</title>
        <authorList>
            <person name="Zhang H."/>
            <person name="Lin R."/>
            <person name="Xie B."/>
        </authorList>
    </citation>
    <scope>NUCLEOTIDE SEQUENCE</scope>
    <source>
        <strain evidence="5">BazhouSP</strain>
    </source>
</reference>
<dbReference type="GO" id="GO:0005783">
    <property type="term" value="C:endoplasmic reticulum"/>
    <property type="evidence" value="ECO:0007669"/>
    <property type="project" value="TreeGrafter"/>
</dbReference>
<dbReference type="PROSITE" id="PS51762">
    <property type="entry name" value="GH16_2"/>
    <property type="match status" value="1"/>
</dbReference>
<evidence type="ECO:0000259" key="4">
    <source>
        <dbReference type="PROSITE" id="PS51762"/>
    </source>
</evidence>
<evidence type="ECO:0000313" key="6">
    <source>
        <dbReference type="Proteomes" id="UP001201812"/>
    </source>
</evidence>
<keyword evidence="3" id="KW-0012">Acyltransferase</keyword>
<dbReference type="Pfam" id="PF00722">
    <property type="entry name" value="Glyco_hydro_16"/>
    <property type="match status" value="1"/>
</dbReference>
<gene>
    <name evidence="5" type="ORF">DdX_09309</name>
</gene>
<name>A0AAD4N6H4_9BILA</name>
<dbReference type="GO" id="GO:0005975">
    <property type="term" value="P:carbohydrate metabolic process"/>
    <property type="evidence" value="ECO:0007669"/>
    <property type="project" value="InterPro"/>
</dbReference>
<keyword evidence="6" id="KW-1185">Reference proteome</keyword>
<dbReference type="GO" id="GO:0016746">
    <property type="term" value="F:acyltransferase activity"/>
    <property type="evidence" value="ECO:0007669"/>
    <property type="project" value="UniProtKB-KW"/>
</dbReference>
<dbReference type="SUPFAM" id="SSF69593">
    <property type="entry name" value="Glycerol-3-phosphate (1)-acyltransferase"/>
    <property type="match status" value="1"/>
</dbReference>
<dbReference type="InterPro" id="IPR002123">
    <property type="entry name" value="Plipid/glycerol_acylTrfase"/>
</dbReference>
<dbReference type="InterPro" id="IPR032098">
    <property type="entry name" value="Acyltransf_C"/>
</dbReference>
<dbReference type="InterPro" id="IPR000757">
    <property type="entry name" value="Beta-glucanase-like"/>
</dbReference>
<comment type="caution">
    <text evidence="5">The sequence shown here is derived from an EMBL/GenBank/DDBJ whole genome shotgun (WGS) entry which is preliminary data.</text>
</comment>
<dbReference type="Pfam" id="PF01553">
    <property type="entry name" value="Acyltransferase"/>
    <property type="match status" value="1"/>
</dbReference>
<evidence type="ECO:0000256" key="2">
    <source>
        <dbReference type="ARBA" id="ARBA00022679"/>
    </source>
</evidence>
<dbReference type="PANTHER" id="PTHR10983:SF73">
    <property type="entry name" value="1-ACYL-SN-GLYCEROL-3-PHOSPHATE ACYLTRANSFERASE EPSILON"/>
    <property type="match status" value="1"/>
</dbReference>